<dbReference type="AlphaFoldDB" id="A0A0P0Y6V2"/>
<feature type="region of interest" description="Disordered" evidence="1">
    <location>
        <begin position="49"/>
        <end position="86"/>
    </location>
</feature>
<organism evidence="2 3">
    <name type="scientific">Oryza sativa subsp. japonica</name>
    <name type="common">Rice</name>
    <dbReference type="NCBI Taxonomy" id="39947"/>
    <lineage>
        <taxon>Eukaryota</taxon>
        <taxon>Viridiplantae</taxon>
        <taxon>Streptophyta</taxon>
        <taxon>Embryophyta</taxon>
        <taxon>Tracheophyta</taxon>
        <taxon>Spermatophyta</taxon>
        <taxon>Magnoliopsida</taxon>
        <taxon>Liliopsida</taxon>
        <taxon>Poales</taxon>
        <taxon>Poaceae</taxon>
        <taxon>BOP clade</taxon>
        <taxon>Oryzoideae</taxon>
        <taxon>Oryzeae</taxon>
        <taxon>Oryzinae</taxon>
        <taxon>Oryza</taxon>
        <taxon>Oryza sativa</taxon>
    </lineage>
</organism>
<keyword evidence="3" id="KW-1185">Reference proteome</keyword>
<feature type="non-terminal residue" evidence="2">
    <location>
        <position position="86"/>
    </location>
</feature>
<protein>
    <submittedName>
        <fullName evidence="2">Os12g0143950 protein</fullName>
    </submittedName>
</protein>
<proteinExistence type="predicted"/>
<dbReference type="InParanoid" id="A0A0P0Y6V2"/>
<evidence type="ECO:0000256" key="1">
    <source>
        <dbReference type="SAM" id="MobiDB-lite"/>
    </source>
</evidence>
<feature type="compositionally biased region" description="Basic residues" evidence="1">
    <location>
        <begin position="49"/>
        <end position="58"/>
    </location>
</feature>
<evidence type="ECO:0000313" key="2">
    <source>
        <dbReference type="EMBL" id="BAT15867.1"/>
    </source>
</evidence>
<evidence type="ECO:0000313" key="3">
    <source>
        <dbReference type="Proteomes" id="UP000059680"/>
    </source>
</evidence>
<dbReference type="EMBL" id="AP014968">
    <property type="protein sequence ID" value="BAT15867.1"/>
    <property type="molecule type" value="Genomic_DNA"/>
</dbReference>
<dbReference type="PaxDb" id="39947-A0A0P0Y6V2"/>
<feature type="compositionally biased region" description="Pro residues" evidence="1">
    <location>
        <begin position="77"/>
        <end position="86"/>
    </location>
</feature>
<accession>A0A0P0Y6V2</accession>
<dbReference type="Gramene" id="Os12t0143950-00">
    <property type="protein sequence ID" value="Os12t0143950-00"/>
    <property type="gene ID" value="Os12g0143950"/>
</dbReference>
<reference evidence="2 3" key="3">
    <citation type="journal article" date="2013" name="Rice">
        <title>Improvement of the Oryza sativa Nipponbare reference genome using next generation sequence and optical map data.</title>
        <authorList>
            <person name="Kawahara Y."/>
            <person name="de la Bastide M."/>
            <person name="Hamilton J.P."/>
            <person name="Kanamori H."/>
            <person name="McCombie W.R."/>
            <person name="Ouyang S."/>
            <person name="Schwartz D.C."/>
            <person name="Tanaka T."/>
            <person name="Wu J."/>
            <person name="Zhou S."/>
            <person name="Childs K.L."/>
            <person name="Davidson R.M."/>
            <person name="Lin H."/>
            <person name="Quesada-Ocampo L."/>
            <person name="Vaillancourt B."/>
            <person name="Sakai H."/>
            <person name="Lee S.S."/>
            <person name="Kim J."/>
            <person name="Numa H."/>
            <person name="Itoh T."/>
            <person name="Buell C.R."/>
            <person name="Matsumoto T."/>
        </authorList>
    </citation>
    <scope>NUCLEOTIDE SEQUENCE [LARGE SCALE GENOMIC DNA]</scope>
    <source>
        <strain evidence="3">cv. Nipponbare</strain>
    </source>
</reference>
<sequence>MSGLSGNLFINLRGDFADLYTFHFPVCNFSGNDRSIDRTYRARTRRRWGWRRGQRRRTPSAAGGGRRRRAAAAGPRPLGPSPPPAA</sequence>
<reference evidence="2 3" key="2">
    <citation type="journal article" date="2013" name="Plant Cell Physiol.">
        <title>Rice Annotation Project Database (RAP-DB): an integrative and interactive database for rice genomics.</title>
        <authorList>
            <person name="Sakai H."/>
            <person name="Lee S.S."/>
            <person name="Tanaka T."/>
            <person name="Numa H."/>
            <person name="Kim J."/>
            <person name="Kawahara Y."/>
            <person name="Wakimoto H."/>
            <person name="Yang C.C."/>
            <person name="Iwamoto M."/>
            <person name="Abe T."/>
            <person name="Yamada Y."/>
            <person name="Muto A."/>
            <person name="Inokuchi H."/>
            <person name="Ikemura T."/>
            <person name="Matsumoto T."/>
            <person name="Sasaki T."/>
            <person name="Itoh T."/>
        </authorList>
    </citation>
    <scope>NUCLEOTIDE SEQUENCE [LARGE SCALE GENOMIC DNA]</scope>
    <source>
        <strain evidence="3">cv. Nipponbare</strain>
    </source>
</reference>
<gene>
    <name evidence="2" type="ordered locus">Os12g0143950</name>
    <name evidence="2" type="ORF">OSNPB_120143950</name>
</gene>
<reference evidence="3" key="1">
    <citation type="journal article" date="2005" name="Nature">
        <title>The map-based sequence of the rice genome.</title>
        <authorList>
            <consortium name="International rice genome sequencing project (IRGSP)"/>
            <person name="Matsumoto T."/>
            <person name="Wu J."/>
            <person name="Kanamori H."/>
            <person name="Katayose Y."/>
            <person name="Fujisawa M."/>
            <person name="Namiki N."/>
            <person name="Mizuno H."/>
            <person name="Yamamoto K."/>
            <person name="Antonio B.A."/>
            <person name="Baba T."/>
            <person name="Sakata K."/>
            <person name="Nagamura Y."/>
            <person name="Aoki H."/>
            <person name="Arikawa K."/>
            <person name="Arita K."/>
            <person name="Bito T."/>
            <person name="Chiden Y."/>
            <person name="Fujitsuka N."/>
            <person name="Fukunaka R."/>
            <person name="Hamada M."/>
            <person name="Harada C."/>
            <person name="Hayashi A."/>
            <person name="Hijishita S."/>
            <person name="Honda M."/>
            <person name="Hosokawa S."/>
            <person name="Ichikawa Y."/>
            <person name="Idonuma A."/>
            <person name="Iijima M."/>
            <person name="Ikeda M."/>
            <person name="Ikeno M."/>
            <person name="Ito K."/>
            <person name="Ito S."/>
            <person name="Ito T."/>
            <person name="Ito Y."/>
            <person name="Ito Y."/>
            <person name="Iwabuchi A."/>
            <person name="Kamiya K."/>
            <person name="Karasawa W."/>
            <person name="Kurita K."/>
            <person name="Katagiri S."/>
            <person name="Kikuta A."/>
            <person name="Kobayashi H."/>
            <person name="Kobayashi N."/>
            <person name="Machita K."/>
            <person name="Maehara T."/>
            <person name="Masukawa M."/>
            <person name="Mizubayashi T."/>
            <person name="Mukai Y."/>
            <person name="Nagasaki H."/>
            <person name="Nagata Y."/>
            <person name="Naito S."/>
            <person name="Nakashima M."/>
            <person name="Nakama Y."/>
            <person name="Nakamichi Y."/>
            <person name="Nakamura M."/>
            <person name="Meguro A."/>
            <person name="Negishi M."/>
            <person name="Ohta I."/>
            <person name="Ohta T."/>
            <person name="Okamoto M."/>
            <person name="Ono N."/>
            <person name="Saji S."/>
            <person name="Sakaguchi M."/>
            <person name="Sakai K."/>
            <person name="Shibata M."/>
            <person name="Shimokawa T."/>
            <person name="Song J."/>
            <person name="Takazaki Y."/>
            <person name="Terasawa K."/>
            <person name="Tsugane M."/>
            <person name="Tsuji K."/>
            <person name="Ueda S."/>
            <person name="Waki K."/>
            <person name="Yamagata H."/>
            <person name="Yamamoto M."/>
            <person name="Yamamoto S."/>
            <person name="Yamane H."/>
            <person name="Yoshiki S."/>
            <person name="Yoshihara R."/>
            <person name="Yukawa K."/>
            <person name="Zhong H."/>
            <person name="Yano M."/>
            <person name="Yuan Q."/>
            <person name="Ouyang S."/>
            <person name="Liu J."/>
            <person name="Jones K.M."/>
            <person name="Gansberger K."/>
            <person name="Moffat K."/>
            <person name="Hill J."/>
            <person name="Bera J."/>
            <person name="Fadrosh D."/>
            <person name="Jin S."/>
            <person name="Johri S."/>
            <person name="Kim M."/>
            <person name="Overton L."/>
            <person name="Reardon M."/>
            <person name="Tsitrin T."/>
            <person name="Vuong H."/>
            <person name="Weaver B."/>
            <person name="Ciecko A."/>
            <person name="Tallon L."/>
            <person name="Jackson J."/>
            <person name="Pai G."/>
            <person name="Aken S.V."/>
            <person name="Utterback T."/>
            <person name="Reidmuller S."/>
            <person name="Feldblyum T."/>
            <person name="Hsiao J."/>
            <person name="Zismann V."/>
            <person name="Iobst S."/>
            <person name="de Vazeille A.R."/>
            <person name="Buell C.R."/>
            <person name="Ying K."/>
            <person name="Li Y."/>
            <person name="Lu T."/>
            <person name="Huang Y."/>
            <person name="Zhao Q."/>
            <person name="Feng Q."/>
            <person name="Zhang L."/>
            <person name="Zhu J."/>
            <person name="Weng Q."/>
            <person name="Mu J."/>
            <person name="Lu Y."/>
            <person name="Fan D."/>
            <person name="Liu Y."/>
            <person name="Guan J."/>
            <person name="Zhang Y."/>
            <person name="Yu S."/>
            <person name="Liu X."/>
            <person name="Zhang Y."/>
            <person name="Hong G."/>
            <person name="Han B."/>
            <person name="Choisne N."/>
            <person name="Demange N."/>
            <person name="Orjeda G."/>
            <person name="Samain S."/>
            <person name="Cattolico L."/>
            <person name="Pelletier E."/>
            <person name="Couloux A."/>
            <person name="Segurens B."/>
            <person name="Wincker P."/>
            <person name="D'Hont A."/>
            <person name="Scarpelli C."/>
            <person name="Weissenbach J."/>
            <person name="Salanoubat M."/>
            <person name="Quetier F."/>
            <person name="Yu Y."/>
            <person name="Kim H.R."/>
            <person name="Rambo T."/>
            <person name="Currie J."/>
            <person name="Collura K."/>
            <person name="Luo M."/>
            <person name="Yang T."/>
            <person name="Ammiraju J.S.S."/>
            <person name="Engler F."/>
            <person name="Soderlund C."/>
            <person name="Wing R.A."/>
            <person name="Palmer L.E."/>
            <person name="de la Bastide M."/>
            <person name="Spiegel L."/>
            <person name="Nascimento L."/>
            <person name="Zutavern T."/>
            <person name="O'Shaughnessy A."/>
            <person name="Dike S."/>
            <person name="Dedhia N."/>
            <person name="Preston R."/>
            <person name="Balija V."/>
            <person name="McCombie W.R."/>
            <person name="Chow T."/>
            <person name="Chen H."/>
            <person name="Chung M."/>
            <person name="Chen C."/>
            <person name="Shaw J."/>
            <person name="Wu H."/>
            <person name="Hsiao K."/>
            <person name="Chao Y."/>
            <person name="Chu M."/>
            <person name="Cheng C."/>
            <person name="Hour A."/>
            <person name="Lee P."/>
            <person name="Lin S."/>
            <person name="Lin Y."/>
            <person name="Liou J."/>
            <person name="Liu S."/>
            <person name="Hsing Y."/>
            <person name="Raghuvanshi S."/>
            <person name="Mohanty A."/>
            <person name="Bharti A.K."/>
            <person name="Gaur A."/>
            <person name="Gupta V."/>
            <person name="Kumar D."/>
            <person name="Ravi V."/>
            <person name="Vij S."/>
            <person name="Kapur A."/>
            <person name="Khurana P."/>
            <person name="Khurana P."/>
            <person name="Khurana J.P."/>
            <person name="Tyagi A.K."/>
            <person name="Gaikwad K."/>
            <person name="Singh A."/>
            <person name="Dalal V."/>
            <person name="Srivastava S."/>
            <person name="Dixit A."/>
            <person name="Pal A.K."/>
            <person name="Ghazi I.A."/>
            <person name="Yadav M."/>
            <person name="Pandit A."/>
            <person name="Bhargava A."/>
            <person name="Sureshbabu K."/>
            <person name="Batra K."/>
            <person name="Sharma T.R."/>
            <person name="Mohapatra T."/>
            <person name="Singh N.K."/>
            <person name="Messing J."/>
            <person name="Nelson A.B."/>
            <person name="Fuks G."/>
            <person name="Kavchok S."/>
            <person name="Keizer G."/>
            <person name="Linton E."/>
            <person name="Llaca V."/>
            <person name="Song R."/>
            <person name="Tanyolac B."/>
            <person name="Young S."/>
            <person name="Ho-Il K."/>
            <person name="Hahn J.H."/>
            <person name="Sangsakoo G."/>
            <person name="Vanavichit A."/>
            <person name="de Mattos Luiz.A.T."/>
            <person name="Zimmer P.D."/>
            <person name="Malone G."/>
            <person name="Dellagostin O."/>
            <person name="de Oliveira A.C."/>
            <person name="Bevan M."/>
            <person name="Bancroft I."/>
            <person name="Minx P."/>
            <person name="Cordum H."/>
            <person name="Wilson R."/>
            <person name="Cheng Z."/>
            <person name="Jin W."/>
            <person name="Jiang J."/>
            <person name="Leong S.A."/>
            <person name="Iwama H."/>
            <person name="Gojobori T."/>
            <person name="Itoh T."/>
            <person name="Niimura Y."/>
            <person name="Fujii Y."/>
            <person name="Habara T."/>
            <person name="Sakai H."/>
            <person name="Sato Y."/>
            <person name="Wilson G."/>
            <person name="Kumar K."/>
            <person name="McCouch S."/>
            <person name="Juretic N."/>
            <person name="Hoen D."/>
            <person name="Wright S."/>
            <person name="Bruskiewich R."/>
            <person name="Bureau T."/>
            <person name="Miyao A."/>
            <person name="Hirochika H."/>
            <person name="Nishikawa T."/>
            <person name="Kadowaki K."/>
            <person name="Sugiura M."/>
            <person name="Burr B."/>
            <person name="Sasaki T."/>
        </authorList>
    </citation>
    <scope>NUCLEOTIDE SEQUENCE [LARGE SCALE GENOMIC DNA]</scope>
    <source>
        <strain evidence="3">cv. Nipponbare</strain>
    </source>
</reference>
<dbReference type="Proteomes" id="UP000059680">
    <property type="component" value="Chromosome 12"/>
</dbReference>
<name>A0A0P0Y6V2_ORYSJ</name>